<evidence type="ECO:0000313" key="2">
    <source>
        <dbReference type="Proteomes" id="UP000033636"/>
    </source>
</evidence>
<comment type="caution">
    <text evidence="1">The sequence shown here is derived from an EMBL/GenBank/DDBJ whole genome shotgun (WGS) entry which is preliminary data.</text>
</comment>
<gene>
    <name evidence="1" type="ORF">TU35_009815</name>
</gene>
<proteinExistence type="predicted"/>
<evidence type="ECO:0000313" key="1">
    <source>
        <dbReference type="EMBL" id="MFB6491506.1"/>
    </source>
</evidence>
<protein>
    <submittedName>
        <fullName evidence="1">Uncharacterized protein</fullName>
    </submittedName>
</protein>
<dbReference type="EMBL" id="JZWT02000041">
    <property type="protein sequence ID" value="MFB6491506.1"/>
    <property type="molecule type" value="Genomic_DNA"/>
</dbReference>
<sequence>MEINPEDKRRFGEDSTPILEDNARAAARRFGVRLVLGEREVRLGDLEAAFDGGEISAGRLRAPAGEAEWRAFKALLLSFFINYKRAPGEAELRELLFAATGSEKIFTKDE</sequence>
<dbReference type="Proteomes" id="UP000033636">
    <property type="component" value="Unassembled WGS sequence"/>
</dbReference>
<accession>A0ACC6V3Y9</accession>
<organism evidence="1 2">
    <name type="scientific">Thermoproteus sp. AZ2</name>
    <dbReference type="NCBI Taxonomy" id="1609232"/>
    <lineage>
        <taxon>Archaea</taxon>
        <taxon>Thermoproteota</taxon>
        <taxon>Thermoprotei</taxon>
        <taxon>Thermoproteales</taxon>
        <taxon>Thermoproteaceae</taxon>
        <taxon>Thermoproteus</taxon>
    </lineage>
</organism>
<name>A0ACC6V3Y9_9CREN</name>
<reference evidence="1" key="1">
    <citation type="submission" date="2024-07" db="EMBL/GenBank/DDBJ databases">
        <title>Metagenome and Metagenome-Assembled Genomes of Archaea from a hot spring from the geothermal field of Los Azufres, Mexico.</title>
        <authorList>
            <person name="Marin-Paredes R."/>
            <person name="Martinez-Romero E."/>
            <person name="Servin-Garciduenas L.E."/>
        </authorList>
    </citation>
    <scope>NUCLEOTIDE SEQUENCE</scope>
</reference>